<feature type="region of interest" description="Disordered" evidence="1">
    <location>
        <begin position="35"/>
        <end position="55"/>
    </location>
</feature>
<dbReference type="RefSeq" id="WP_161082061.1">
    <property type="nucleotide sequence ID" value="NZ_WWCX01000001.1"/>
</dbReference>
<gene>
    <name evidence="2" type="ORF">GTP90_02895</name>
</gene>
<reference evidence="2" key="1">
    <citation type="submission" date="2019-12" db="EMBL/GenBank/DDBJ databases">
        <title>Novel species isolated from a subtropical stream in China.</title>
        <authorList>
            <person name="Lu H."/>
        </authorList>
    </citation>
    <scope>NUCLEOTIDE SEQUENCE [LARGE SCALE GENOMIC DNA]</scope>
    <source>
        <strain evidence="2">FT81W</strain>
    </source>
</reference>
<dbReference type="Proteomes" id="UP000447355">
    <property type="component" value="Unassembled WGS sequence"/>
</dbReference>
<name>A0A845GJ97_9BURK</name>
<sequence>MSTIGCRADSLADISNSLSDAEVYGIGSIIHPRLAGRTDTESPRPSAAVGSRRGAQEAARVRRANFEMILTALERSTLDTGEVARLLGVTAAAARKYVFTLREVGVIELADNTDSSGAKQKHCYQLALPIGLARESLLQIGTVAEHRRRREGPLTSDQNGFERAAAGQRLHLAGSSVARRTSQGRRDVGRDPLVAALFGPGAARPVAAA</sequence>
<proteinExistence type="predicted"/>
<evidence type="ECO:0000256" key="1">
    <source>
        <dbReference type="SAM" id="MobiDB-lite"/>
    </source>
</evidence>
<comment type="caution">
    <text evidence="2">The sequence shown here is derived from an EMBL/GenBank/DDBJ whole genome shotgun (WGS) entry which is preliminary data.</text>
</comment>
<evidence type="ECO:0008006" key="4">
    <source>
        <dbReference type="Google" id="ProtNLM"/>
    </source>
</evidence>
<evidence type="ECO:0000313" key="2">
    <source>
        <dbReference type="EMBL" id="MYM92807.1"/>
    </source>
</evidence>
<protein>
    <recommendedName>
        <fullName evidence="4">Helix-turn-helix domain-containing protein</fullName>
    </recommendedName>
</protein>
<accession>A0A845GJ97</accession>
<dbReference type="AlphaFoldDB" id="A0A845GJ97"/>
<dbReference type="EMBL" id="WWCX01000001">
    <property type="protein sequence ID" value="MYM92807.1"/>
    <property type="molecule type" value="Genomic_DNA"/>
</dbReference>
<organism evidence="2 3">
    <name type="scientific">Duganella vulcania</name>
    <dbReference type="NCBI Taxonomy" id="2692166"/>
    <lineage>
        <taxon>Bacteria</taxon>
        <taxon>Pseudomonadati</taxon>
        <taxon>Pseudomonadota</taxon>
        <taxon>Betaproteobacteria</taxon>
        <taxon>Burkholderiales</taxon>
        <taxon>Oxalobacteraceae</taxon>
        <taxon>Telluria group</taxon>
        <taxon>Duganella</taxon>
    </lineage>
</organism>
<evidence type="ECO:0000313" key="3">
    <source>
        <dbReference type="Proteomes" id="UP000447355"/>
    </source>
</evidence>